<dbReference type="PROSITE" id="PS01275">
    <property type="entry name" value="EFP"/>
    <property type="match status" value="1"/>
</dbReference>
<evidence type="ECO:0000313" key="12">
    <source>
        <dbReference type="EMBL" id="OGY54872.1"/>
    </source>
</evidence>
<evidence type="ECO:0000313" key="13">
    <source>
        <dbReference type="Proteomes" id="UP000178944"/>
    </source>
</evidence>
<dbReference type="InterPro" id="IPR015365">
    <property type="entry name" value="Elong-fact-P_C"/>
</dbReference>
<comment type="function">
    <text evidence="7">Involved in peptide bond synthesis. Stimulates efficient translation and peptide-bond synthesis on native or reconstituted 70S ribosomes in vitro. Probably functions indirectly by altering the affinity of the ribosome for aminoacyl-tRNA, thus increasing their reactivity as acceptors for peptidyl transferase.</text>
</comment>
<dbReference type="CDD" id="cd04470">
    <property type="entry name" value="S1_EF-P_repeat_1"/>
    <property type="match status" value="1"/>
</dbReference>
<dbReference type="CDD" id="cd05794">
    <property type="entry name" value="S1_EF-P_repeat_2"/>
    <property type="match status" value="1"/>
</dbReference>
<evidence type="ECO:0000256" key="2">
    <source>
        <dbReference type="ARBA" id="ARBA00004815"/>
    </source>
</evidence>
<dbReference type="PANTHER" id="PTHR30053:SF14">
    <property type="entry name" value="TRANSLATION ELONGATION FACTOR KOW-LIKE DOMAIN-CONTAINING PROTEIN"/>
    <property type="match status" value="1"/>
</dbReference>
<evidence type="ECO:0000256" key="7">
    <source>
        <dbReference type="HAMAP-Rule" id="MF_00141"/>
    </source>
</evidence>
<dbReference type="InterPro" id="IPR013185">
    <property type="entry name" value="Transl_elong_KOW-like"/>
</dbReference>
<dbReference type="FunFam" id="2.40.50.140:FF:000009">
    <property type="entry name" value="Elongation factor P"/>
    <property type="match status" value="1"/>
</dbReference>
<dbReference type="InterPro" id="IPR001059">
    <property type="entry name" value="Transl_elong_P/YeiP_cen"/>
</dbReference>
<comment type="subcellular location">
    <subcellularLocation>
        <location evidence="1 7">Cytoplasm</location>
    </subcellularLocation>
</comment>
<dbReference type="GO" id="GO:0043043">
    <property type="term" value="P:peptide biosynthetic process"/>
    <property type="evidence" value="ECO:0007669"/>
    <property type="project" value="InterPro"/>
</dbReference>
<dbReference type="Pfam" id="PF01132">
    <property type="entry name" value="EFP"/>
    <property type="match status" value="1"/>
</dbReference>
<dbReference type="Pfam" id="PF09285">
    <property type="entry name" value="Elong-fact-P_C"/>
    <property type="match status" value="1"/>
</dbReference>
<dbReference type="HAMAP" id="MF_00141">
    <property type="entry name" value="EF_P"/>
    <property type="match status" value="1"/>
</dbReference>
<organism evidence="12 13">
    <name type="scientific">Candidatus Buchananbacteria bacterium RIFCSPLOWO2_01_FULL_56_15</name>
    <dbReference type="NCBI Taxonomy" id="1797547"/>
    <lineage>
        <taxon>Bacteria</taxon>
        <taxon>Candidatus Buchananiibacteriota</taxon>
    </lineage>
</organism>
<dbReference type="SMART" id="SM00841">
    <property type="entry name" value="Elong-fact-P_C"/>
    <property type="match status" value="1"/>
</dbReference>
<dbReference type="InterPro" id="IPR008991">
    <property type="entry name" value="Translation_prot_SH3-like_sf"/>
</dbReference>
<dbReference type="PIRSF" id="PIRSF005901">
    <property type="entry name" value="EF-P"/>
    <property type="match status" value="1"/>
</dbReference>
<dbReference type="Proteomes" id="UP000178944">
    <property type="component" value="Unassembled WGS sequence"/>
</dbReference>
<dbReference type="InterPro" id="IPR020599">
    <property type="entry name" value="Transl_elong_fac_P/YeiP"/>
</dbReference>
<evidence type="ECO:0000259" key="10">
    <source>
        <dbReference type="SMART" id="SM00841"/>
    </source>
</evidence>
<sequence length="186" mass="20400">MLSISDIRQGTICQINGEPFEVIYTQHVQMGRGGAILRLKLKSLSSGNVLEKTLKGADGLEAADVSRSKVNFLYRDAEGFHFMDNASYEQFSLAESVIGDRKHFLKEGVEVNLLLFDGTPIAVQLPTKMEFTVTSTVPGIKGDTAQGKVTKPATIETGYQVNVPLFVKEGDVIRINTETGEYVERA</sequence>
<reference evidence="12 13" key="1">
    <citation type="journal article" date="2016" name="Nat. Commun.">
        <title>Thousands of microbial genomes shed light on interconnected biogeochemical processes in an aquifer system.</title>
        <authorList>
            <person name="Anantharaman K."/>
            <person name="Brown C.T."/>
            <person name="Hug L.A."/>
            <person name="Sharon I."/>
            <person name="Castelle C.J."/>
            <person name="Probst A.J."/>
            <person name="Thomas B.C."/>
            <person name="Singh A."/>
            <person name="Wilkins M.J."/>
            <person name="Karaoz U."/>
            <person name="Brodie E.L."/>
            <person name="Williams K.H."/>
            <person name="Hubbard S.S."/>
            <person name="Banfield J.F."/>
        </authorList>
    </citation>
    <scope>NUCLEOTIDE SEQUENCE [LARGE SCALE GENOMIC DNA]</scope>
</reference>
<feature type="domain" description="Elongation factor P C-terminal" evidence="10">
    <location>
        <begin position="129"/>
        <end position="185"/>
    </location>
</feature>
<gene>
    <name evidence="7" type="primary">efp</name>
    <name evidence="12" type="ORF">A2951_02915</name>
</gene>
<comment type="similarity">
    <text evidence="3 7 9">Belongs to the elongation factor P family.</text>
</comment>
<dbReference type="SUPFAM" id="SSF50249">
    <property type="entry name" value="Nucleic acid-binding proteins"/>
    <property type="match status" value="2"/>
</dbReference>
<dbReference type="GO" id="GO:0005829">
    <property type="term" value="C:cytosol"/>
    <property type="evidence" value="ECO:0007669"/>
    <property type="project" value="UniProtKB-ARBA"/>
</dbReference>
<comment type="caution">
    <text evidence="12">The sequence shown here is derived from an EMBL/GenBank/DDBJ whole genome shotgun (WGS) entry which is preliminary data.</text>
</comment>
<dbReference type="FunFam" id="2.40.50.140:FF:000004">
    <property type="entry name" value="Elongation factor P"/>
    <property type="match status" value="1"/>
</dbReference>
<evidence type="ECO:0000256" key="3">
    <source>
        <dbReference type="ARBA" id="ARBA00009479"/>
    </source>
</evidence>
<evidence type="ECO:0000256" key="8">
    <source>
        <dbReference type="NCBIfam" id="TIGR00038"/>
    </source>
</evidence>
<dbReference type="InterPro" id="IPR013852">
    <property type="entry name" value="Transl_elong_P/YeiP_CS"/>
</dbReference>
<feature type="domain" description="Translation elongation factor P/YeiP central" evidence="11">
    <location>
        <begin position="67"/>
        <end position="121"/>
    </location>
</feature>
<dbReference type="Pfam" id="PF08207">
    <property type="entry name" value="EFP_N"/>
    <property type="match status" value="1"/>
</dbReference>
<dbReference type="SUPFAM" id="SSF50104">
    <property type="entry name" value="Translation proteins SH3-like domain"/>
    <property type="match status" value="1"/>
</dbReference>
<evidence type="ECO:0000256" key="4">
    <source>
        <dbReference type="ARBA" id="ARBA00022490"/>
    </source>
</evidence>
<dbReference type="FunFam" id="2.30.30.30:FF:000003">
    <property type="entry name" value="Elongation factor P"/>
    <property type="match status" value="1"/>
</dbReference>
<name>A0A1G1YR90_9BACT</name>
<dbReference type="InterPro" id="IPR012340">
    <property type="entry name" value="NA-bd_OB-fold"/>
</dbReference>
<dbReference type="InterPro" id="IPR011768">
    <property type="entry name" value="Transl_elongation_fac_P"/>
</dbReference>
<keyword evidence="6 7" id="KW-0648">Protein biosynthesis</keyword>
<dbReference type="Gene3D" id="2.40.50.140">
    <property type="entry name" value="Nucleic acid-binding proteins"/>
    <property type="match status" value="2"/>
</dbReference>
<evidence type="ECO:0000259" key="11">
    <source>
        <dbReference type="SMART" id="SM01185"/>
    </source>
</evidence>
<protein>
    <recommendedName>
        <fullName evidence="7 8">Elongation factor P</fullName>
        <shortName evidence="7">EF-P</shortName>
    </recommendedName>
</protein>
<evidence type="ECO:0000256" key="9">
    <source>
        <dbReference type="RuleBase" id="RU004389"/>
    </source>
</evidence>
<dbReference type="Gene3D" id="2.30.30.30">
    <property type="match status" value="1"/>
</dbReference>
<keyword evidence="4 7" id="KW-0963">Cytoplasm</keyword>
<dbReference type="EMBL" id="MHIQ01000015">
    <property type="protein sequence ID" value="OGY54872.1"/>
    <property type="molecule type" value="Genomic_DNA"/>
</dbReference>
<evidence type="ECO:0000256" key="5">
    <source>
        <dbReference type="ARBA" id="ARBA00022768"/>
    </source>
</evidence>
<proteinExistence type="inferred from homology"/>
<dbReference type="SMART" id="SM01185">
    <property type="entry name" value="EFP"/>
    <property type="match status" value="1"/>
</dbReference>
<evidence type="ECO:0000256" key="1">
    <source>
        <dbReference type="ARBA" id="ARBA00004496"/>
    </source>
</evidence>
<dbReference type="NCBIfam" id="NF001810">
    <property type="entry name" value="PRK00529.1"/>
    <property type="match status" value="1"/>
</dbReference>
<dbReference type="UniPathway" id="UPA00345"/>
<keyword evidence="5 7" id="KW-0251">Elongation factor</keyword>
<dbReference type="NCBIfam" id="TIGR00038">
    <property type="entry name" value="efp"/>
    <property type="match status" value="1"/>
</dbReference>
<accession>A0A1G1YR90</accession>
<dbReference type="GO" id="GO:0003746">
    <property type="term" value="F:translation elongation factor activity"/>
    <property type="evidence" value="ECO:0007669"/>
    <property type="project" value="UniProtKB-UniRule"/>
</dbReference>
<dbReference type="InterPro" id="IPR014722">
    <property type="entry name" value="Rib_uL2_dom2"/>
</dbReference>
<dbReference type="PANTHER" id="PTHR30053">
    <property type="entry name" value="ELONGATION FACTOR P"/>
    <property type="match status" value="1"/>
</dbReference>
<evidence type="ECO:0000256" key="6">
    <source>
        <dbReference type="ARBA" id="ARBA00022917"/>
    </source>
</evidence>
<comment type="pathway">
    <text evidence="2 7">Protein biosynthesis; polypeptide chain elongation.</text>
</comment>
<dbReference type="AlphaFoldDB" id="A0A1G1YR90"/>